<dbReference type="PANTHER" id="PTHR30352:SF5">
    <property type="entry name" value="PYRUVATE FORMATE-LYASE 1-ACTIVATING ENZYME"/>
    <property type="match status" value="1"/>
</dbReference>
<dbReference type="SMART" id="SM00729">
    <property type="entry name" value="Elp3"/>
    <property type="match status" value="1"/>
</dbReference>
<keyword evidence="12" id="KW-1185">Reference proteome</keyword>
<evidence type="ECO:0000256" key="7">
    <source>
        <dbReference type="ARBA" id="ARBA00023004"/>
    </source>
</evidence>
<comment type="cofactor">
    <cofactor evidence="9">
        <name>[4Fe-4S] cluster</name>
        <dbReference type="ChEBI" id="CHEBI:49883"/>
    </cofactor>
    <text evidence="9">Binds 1 [4Fe-4S] cluster. The cluster is coordinated with 3 cysteines and an exchangeable S-adenosyl-L-methionine.</text>
</comment>
<dbReference type="Proteomes" id="UP001500298">
    <property type="component" value="Unassembled WGS sequence"/>
</dbReference>
<dbReference type="InterPro" id="IPR058240">
    <property type="entry name" value="rSAM_sf"/>
</dbReference>
<comment type="similarity">
    <text evidence="2 9">Belongs to the organic radical-activating enzymes family.</text>
</comment>
<keyword evidence="11" id="KW-0670">Pyruvate</keyword>
<keyword evidence="3 9" id="KW-0004">4Fe-4S</keyword>
<dbReference type="InterPro" id="IPR034457">
    <property type="entry name" value="Organic_radical-activating"/>
</dbReference>
<protein>
    <recommendedName>
        <fullName evidence="9">Pyruvate formate-lyase-activating enzyme</fullName>
        <ecNumber evidence="9">1.97.1.4</ecNumber>
    </recommendedName>
</protein>
<dbReference type="PROSITE" id="PS51918">
    <property type="entry name" value="RADICAL_SAM"/>
    <property type="match status" value="1"/>
</dbReference>
<evidence type="ECO:0000313" key="12">
    <source>
        <dbReference type="Proteomes" id="UP001500298"/>
    </source>
</evidence>
<evidence type="ECO:0000256" key="1">
    <source>
        <dbReference type="ARBA" id="ARBA00002918"/>
    </source>
</evidence>
<evidence type="ECO:0000256" key="6">
    <source>
        <dbReference type="ARBA" id="ARBA00023002"/>
    </source>
</evidence>
<evidence type="ECO:0000256" key="2">
    <source>
        <dbReference type="ARBA" id="ARBA00009777"/>
    </source>
</evidence>
<accession>A0ABP9D6L9</accession>
<dbReference type="InterPro" id="IPR012839">
    <property type="entry name" value="Organic_radical_activase"/>
</dbReference>
<gene>
    <name evidence="11" type="primary">pflA_1</name>
    <name evidence="11" type="ORF">GCM10023331_13550</name>
</gene>
<dbReference type="InterPro" id="IPR007197">
    <property type="entry name" value="rSAM"/>
</dbReference>
<keyword evidence="6 9" id="KW-0560">Oxidoreductase</keyword>
<evidence type="ECO:0000259" key="10">
    <source>
        <dbReference type="PROSITE" id="PS51918"/>
    </source>
</evidence>
<keyword evidence="4 9" id="KW-0949">S-adenosyl-L-methionine</keyword>
<name>A0ABP9D6L9_9BACT</name>
<keyword evidence="7 9" id="KW-0408">Iron</keyword>
<dbReference type="InterPro" id="IPR012838">
    <property type="entry name" value="PFL1_activating"/>
</dbReference>
<dbReference type="InterPro" id="IPR013785">
    <property type="entry name" value="Aldolase_TIM"/>
</dbReference>
<comment type="catalytic activity">
    <reaction evidence="9">
        <text>glycyl-[formate C-acetyltransferase] + reduced [flavodoxin] + S-adenosyl-L-methionine = glycin-2-yl radical-[formate C-acetyltransferase] + semiquinone [flavodoxin] + 5'-deoxyadenosine + L-methionine + H(+)</text>
        <dbReference type="Rhea" id="RHEA:19225"/>
        <dbReference type="Rhea" id="RHEA-COMP:10622"/>
        <dbReference type="Rhea" id="RHEA-COMP:12190"/>
        <dbReference type="Rhea" id="RHEA-COMP:12191"/>
        <dbReference type="Rhea" id="RHEA-COMP:14480"/>
        <dbReference type="ChEBI" id="CHEBI:15378"/>
        <dbReference type="ChEBI" id="CHEBI:17319"/>
        <dbReference type="ChEBI" id="CHEBI:29947"/>
        <dbReference type="ChEBI" id="CHEBI:32722"/>
        <dbReference type="ChEBI" id="CHEBI:57618"/>
        <dbReference type="ChEBI" id="CHEBI:57844"/>
        <dbReference type="ChEBI" id="CHEBI:59789"/>
        <dbReference type="ChEBI" id="CHEBI:140311"/>
        <dbReference type="EC" id="1.97.1.4"/>
    </reaction>
</comment>
<keyword evidence="9" id="KW-0963">Cytoplasm</keyword>
<proteinExistence type="inferred from homology"/>
<feature type="domain" description="Radical SAM core" evidence="10">
    <location>
        <begin position="27"/>
        <end position="247"/>
    </location>
</feature>
<sequence>MSITTPKITVNNVDTLKIHSLESFGTYDGPGIRFVIFVQGCPFECVYCANPDTMKYQEGTVKNIESLVQEATHMKPYFSNGGGVTVSGGEPCGQARQLVKLFKRLKEEGLHTCLDTNGYIFNHHVEELLEYTDLVLLDVKHINSAIHKTITGRPNEKVLAFAKHLEEKGKPFWLRYVLVPGLSDDPKHLHELGAHFASYQQLKKLEIQPYHKLGIHKWEHLDKEYPLKDTPENTPEQLAKAKEIFEQYVTEVVIN</sequence>
<dbReference type="SFLD" id="SFLDS00029">
    <property type="entry name" value="Radical_SAM"/>
    <property type="match status" value="1"/>
</dbReference>
<dbReference type="PIRSF" id="PIRSF000371">
    <property type="entry name" value="PFL_act_enz"/>
    <property type="match status" value="1"/>
</dbReference>
<comment type="function">
    <text evidence="1">Activation of pyruvate formate-lyase 1 under anaerobic conditions by generation of an organic free radical, using S-adenosylmethionine and reduced flavodoxin as cosubstrates to produce 5'-deoxy-adenosine.</text>
</comment>
<dbReference type="SFLD" id="SFLDG01066">
    <property type="entry name" value="organic_radical-activating_enz"/>
    <property type="match status" value="1"/>
</dbReference>
<dbReference type="EMBL" id="BAABJX010000021">
    <property type="protein sequence ID" value="GAA4829588.1"/>
    <property type="molecule type" value="Genomic_DNA"/>
</dbReference>
<evidence type="ECO:0000313" key="11">
    <source>
        <dbReference type="EMBL" id="GAA4829588.1"/>
    </source>
</evidence>
<comment type="caution">
    <text evidence="11">The sequence shown here is derived from an EMBL/GenBank/DDBJ whole genome shotgun (WGS) entry which is preliminary data.</text>
</comment>
<dbReference type="InterPro" id="IPR006638">
    <property type="entry name" value="Elp3/MiaA/NifB-like_rSAM"/>
</dbReference>
<dbReference type="EC" id="1.97.1.4" evidence="9"/>
<dbReference type="Pfam" id="PF04055">
    <property type="entry name" value="Radical_SAM"/>
    <property type="match status" value="1"/>
</dbReference>
<comment type="function">
    <text evidence="9">Activation of pyruvate formate-lyase under anaerobic conditions by generation of an organic free radical, using S-adenosylmethionine and reduced flavodoxin as cosubstrates to produce 5'-deoxy-adenosine.</text>
</comment>
<dbReference type="SFLD" id="SFLDG01067">
    <property type="entry name" value="SPASM/twitch_domain_containing"/>
    <property type="match status" value="1"/>
</dbReference>
<dbReference type="Gene3D" id="3.20.20.70">
    <property type="entry name" value="Aldolase class I"/>
    <property type="match status" value="1"/>
</dbReference>
<dbReference type="SUPFAM" id="SSF102114">
    <property type="entry name" value="Radical SAM enzymes"/>
    <property type="match status" value="1"/>
</dbReference>
<reference evidence="12" key="1">
    <citation type="journal article" date="2019" name="Int. J. Syst. Evol. Microbiol.">
        <title>The Global Catalogue of Microorganisms (GCM) 10K type strain sequencing project: providing services to taxonomists for standard genome sequencing and annotation.</title>
        <authorList>
            <consortium name="The Broad Institute Genomics Platform"/>
            <consortium name="The Broad Institute Genome Sequencing Center for Infectious Disease"/>
            <person name="Wu L."/>
            <person name="Ma J."/>
        </authorList>
    </citation>
    <scope>NUCLEOTIDE SEQUENCE [LARGE SCALE GENOMIC DNA]</scope>
    <source>
        <strain evidence="12">JCM 18326</strain>
    </source>
</reference>
<organism evidence="11 12">
    <name type="scientific">Algivirga pacifica</name>
    <dbReference type="NCBI Taxonomy" id="1162670"/>
    <lineage>
        <taxon>Bacteria</taxon>
        <taxon>Pseudomonadati</taxon>
        <taxon>Bacteroidota</taxon>
        <taxon>Cytophagia</taxon>
        <taxon>Cytophagales</taxon>
        <taxon>Flammeovirgaceae</taxon>
        <taxon>Algivirga</taxon>
    </lineage>
</organism>
<keyword evidence="5 9" id="KW-0479">Metal-binding</keyword>
<dbReference type="InterPro" id="IPR001989">
    <property type="entry name" value="Radical_activat_CS"/>
</dbReference>
<evidence type="ECO:0000256" key="9">
    <source>
        <dbReference type="RuleBase" id="RU362053"/>
    </source>
</evidence>
<dbReference type="CDD" id="cd01335">
    <property type="entry name" value="Radical_SAM"/>
    <property type="match status" value="1"/>
</dbReference>
<comment type="subcellular location">
    <subcellularLocation>
        <location evidence="9">Cytoplasm</location>
    </subcellularLocation>
</comment>
<evidence type="ECO:0000256" key="4">
    <source>
        <dbReference type="ARBA" id="ARBA00022691"/>
    </source>
</evidence>
<dbReference type="PANTHER" id="PTHR30352">
    <property type="entry name" value="PYRUVATE FORMATE-LYASE-ACTIVATING ENZYME"/>
    <property type="match status" value="1"/>
</dbReference>
<evidence type="ECO:0000256" key="8">
    <source>
        <dbReference type="ARBA" id="ARBA00023014"/>
    </source>
</evidence>
<evidence type="ECO:0000256" key="5">
    <source>
        <dbReference type="ARBA" id="ARBA00022723"/>
    </source>
</evidence>
<keyword evidence="8 9" id="KW-0411">Iron-sulfur</keyword>
<dbReference type="PROSITE" id="PS01087">
    <property type="entry name" value="RADICAL_ACTIVATING"/>
    <property type="match status" value="1"/>
</dbReference>
<evidence type="ECO:0000256" key="3">
    <source>
        <dbReference type="ARBA" id="ARBA00022485"/>
    </source>
</evidence>
<dbReference type="NCBIfam" id="TIGR02493">
    <property type="entry name" value="PFLA"/>
    <property type="match status" value="1"/>
</dbReference>